<dbReference type="Gene3D" id="3.40.50.2000">
    <property type="entry name" value="Glycogen Phosphorylase B"/>
    <property type="match status" value="2"/>
</dbReference>
<dbReference type="Pfam" id="PF00201">
    <property type="entry name" value="UDPGT"/>
    <property type="match status" value="1"/>
</dbReference>
<organism evidence="7 8">
    <name type="scientific">Rhamnella rubrinervis</name>
    <dbReference type="NCBI Taxonomy" id="2594499"/>
    <lineage>
        <taxon>Eukaryota</taxon>
        <taxon>Viridiplantae</taxon>
        <taxon>Streptophyta</taxon>
        <taxon>Embryophyta</taxon>
        <taxon>Tracheophyta</taxon>
        <taxon>Spermatophyta</taxon>
        <taxon>Magnoliopsida</taxon>
        <taxon>eudicotyledons</taxon>
        <taxon>Gunneridae</taxon>
        <taxon>Pentapetalae</taxon>
        <taxon>rosids</taxon>
        <taxon>fabids</taxon>
        <taxon>Rosales</taxon>
        <taxon>Rhamnaceae</taxon>
        <taxon>rhamnoid group</taxon>
        <taxon>Rhamneae</taxon>
        <taxon>Rhamnella</taxon>
    </lineage>
</organism>
<evidence type="ECO:0000256" key="2">
    <source>
        <dbReference type="ARBA" id="ARBA00022676"/>
    </source>
</evidence>
<evidence type="ECO:0000256" key="5">
    <source>
        <dbReference type="RuleBase" id="RU362057"/>
    </source>
</evidence>
<evidence type="ECO:0000313" key="8">
    <source>
        <dbReference type="Proteomes" id="UP000796880"/>
    </source>
</evidence>
<dbReference type="FunFam" id="3.40.50.2000:FF:000064">
    <property type="entry name" value="Glycosyltransferase"/>
    <property type="match status" value="1"/>
</dbReference>
<keyword evidence="2 4" id="KW-0328">Glycosyltransferase</keyword>
<accession>A0A8K0HQZ4</accession>
<dbReference type="SUPFAM" id="SSF53756">
    <property type="entry name" value="UDP-Glycosyltransferase/glycogen phosphorylase"/>
    <property type="match status" value="1"/>
</dbReference>
<evidence type="ECO:0000259" key="6">
    <source>
        <dbReference type="Pfam" id="PF26168"/>
    </source>
</evidence>
<dbReference type="GO" id="GO:0035251">
    <property type="term" value="F:UDP-glucosyltransferase activity"/>
    <property type="evidence" value="ECO:0007669"/>
    <property type="project" value="TreeGrafter"/>
</dbReference>
<name>A0A8K0HQZ4_9ROSA</name>
<dbReference type="Proteomes" id="UP000796880">
    <property type="component" value="Unassembled WGS sequence"/>
</dbReference>
<dbReference type="InterPro" id="IPR002213">
    <property type="entry name" value="UDP_glucos_trans"/>
</dbReference>
<dbReference type="EMBL" id="VOIH02000001">
    <property type="protein sequence ID" value="KAF3457392.1"/>
    <property type="molecule type" value="Genomic_DNA"/>
</dbReference>
<dbReference type="InterPro" id="IPR035595">
    <property type="entry name" value="UDP_glycos_trans_CS"/>
</dbReference>
<dbReference type="PANTHER" id="PTHR48047:SF107">
    <property type="entry name" value="UDP-GLYCOSYLTRANSFERASE 92A1-LIKE"/>
    <property type="match status" value="1"/>
</dbReference>
<comment type="similarity">
    <text evidence="1 4">Belongs to the UDP-glycosyltransferase family.</text>
</comment>
<gene>
    <name evidence="7" type="ORF">FNV43_RR02049</name>
</gene>
<evidence type="ECO:0000256" key="4">
    <source>
        <dbReference type="RuleBase" id="RU003718"/>
    </source>
</evidence>
<dbReference type="FunFam" id="3.40.50.2000:FF:000103">
    <property type="entry name" value="Glycosyltransferase"/>
    <property type="match status" value="1"/>
</dbReference>
<dbReference type="OrthoDB" id="5835829at2759"/>
<comment type="caution">
    <text evidence="7">The sequence shown here is derived from an EMBL/GenBank/DDBJ whole genome shotgun (WGS) entry which is preliminary data.</text>
</comment>
<protein>
    <recommendedName>
        <fullName evidence="5">Glycosyltransferase</fullName>
        <ecNumber evidence="5">2.4.1.-</ecNumber>
    </recommendedName>
</protein>
<reference evidence="7" key="1">
    <citation type="submission" date="2020-03" db="EMBL/GenBank/DDBJ databases">
        <title>A high-quality chromosome-level genome assembly of a woody plant with both climbing and erect habits, Rhamnella rubrinervis.</title>
        <authorList>
            <person name="Lu Z."/>
            <person name="Yang Y."/>
            <person name="Zhu X."/>
            <person name="Sun Y."/>
        </authorList>
    </citation>
    <scope>NUCLEOTIDE SEQUENCE</scope>
    <source>
        <strain evidence="7">BYM</strain>
        <tissue evidence="7">Leaf</tissue>
    </source>
</reference>
<dbReference type="CDD" id="cd03784">
    <property type="entry name" value="GT1_Gtf-like"/>
    <property type="match status" value="1"/>
</dbReference>
<dbReference type="EC" id="2.4.1.-" evidence="5"/>
<keyword evidence="3 4" id="KW-0808">Transferase</keyword>
<sequence>MGSDHHHHIVMLPFMAHGHLIPFLELAKQIKHRASSFTVTIATTSRNIQYLRSTISASNSSASSEINFADLPFDSSHHGLPPNTENTENVPPNKLGDFLHSSTSLEAPFRKLIADITGKEGRPPVCIISDVFFGWATTIAESLGTINISFTTGGAYGTAAYVSLWLNLPHFHTGADEFTLLGFPERCRFHRTQLHPYVRAANGTDQWSRFMQPQISLSLKSSGWLANTVIEMEPFGMEILQNFINLPLWPIGPLLPVPALKSSSGNSTINSAQRTGKVLGISTERCLQWLNLQKPNSVIYISFGSQNTIGKTQMMELATGLGKSGRPFIWVIRPPLGFDIKGEFRAEWLPLGFEERVTERKLGLIVRNWAPQLEILGHESTGLFLSHCGWNSVMESLSQGVPIMGWPMAAEQAYNSKMLEEEMGVSVELSRGVQSAIVGEKVKEMIEMVMDENVVKGMELRKRAGEVREKMRAAVRDEGGHQEVGSSVKAMDDFLGFVLANGRSET</sequence>
<dbReference type="Pfam" id="PF26168">
    <property type="entry name" value="Glyco_transf_N"/>
    <property type="match status" value="1"/>
</dbReference>
<evidence type="ECO:0000313" key="7">
    <source>
        <dbReference type="EMBL" id="KAF3457392.1"/>
    </source>
</evidence>
<evidence type="ECO:0000256" key="3">
    <source>
        <dbReference type="ARBA" id="ARBA00022679"/>
    </source>
</evidence>
<dbReference type="AlphaFoldDB" id="A0A8K0HQZ4"/>
<dbReference type="PANTHER" id="PTHR48047">
    <property type="entry name" value="GLYCOSYLTRANSFERASE"/>
    <property type="match status" value="1"/>
</dbReference>
<dbReference type="PROSITE" id="PS00375">
    <property type="entry name" value="UDPGT"/>
    <property type="match status" value="1"/>
</dbReference>
<evidence type="ECO:0000256" key="1">
    <source>
        <dbReference type="ARBA" id="ARBA00009995"/>
    </source>
</evidence>
<dbReference type="InterPro" id="IPR058980">
    <property type="entry name" value="Glyco_transf_N"/>
</dbReference>
<proteinExistence type="inferred from homology"/>
<feature type="domain" description="Glycosyltransferase N-terminal" evidence="6">
    <location>
        <begin position="9"/>
        <end position="256"/>
    </location>
</feature>
<keyword evidence="8" id="KW-1185">Reference proteome</keyword>